<proteinExistence type="inferred from homology"/>
<evidence type="ECO:0000256" key="1">
    <source>
        <dbReference type="HAMAP-Rule" id="MF_01940"/>
    </source>
</evidence>
<accession>A0A3T0EDJ3</accession>
<dbReference type="GO" id="GO:0008664">
    <property type="term" value="F:RNA 2',3'-cyclic 3'-phosphodiesterase activity"/>
    <property type="evidence" value="ECO:0007669"/>
    <property type="project" value="UniProtKB-EC"/>
</dbReference>
<dbReference type="Gene3D" id="3.90.1140.10">
    <property type="entry name" value="Cyclic phosphodiesterase"/>
    <property type="match status" value="1"/>
</dbReference>
<comment type="similarity">
    <text evidence="1">Belongs to the 2H phosphoesterase superfamily. ThpR family.</text>
</comment>
<dbReference type="PANTHER" id="PTHR35561">
    <property type="entry name" value="RNA 2',3'-CYCLIC PHOSPHODIESTERASE"/>
    <property type="match status" value="1"/>
</dbReference>
<reference evidence="2 3" key="1">
    <citation type="submission" date="2016-12" db="EMBL/GenBank/DDBJ databases">
        <title>The genome of dimorphic prosthecate Glycocaulis alkaliphilus 6b-8t, isolated from crude oil dictates its adaptability in petroleum environments.</title>
        <authorList>
            <person name="Wu X.-L."/>
            <person name="Geng S."/>
        </authorList>
    </citation>
    <scope>NUCLEOTIDE SEQUENCE [LARGE SCALE GENOMIC DNA]</scope>
    <source>
        <strain evidence="2 3">6B-8</strain>
    </source>
</reference>
<dbReference type="AlphaFoldDB" id="A0A3T0EDJ3"/>
<keyword evidence="2" id="KW-0436">Ligase</keyword>
<comment type="catalytic activity">
    <reaction evidence="1">
        <text>a 3'-end 2',3'-cyclophospho-ribonucleotide-RNA + H2O = a 3'-end 2'-phospho-ribonucleotide-RNA + H(+)</text>
        <dbReference type="Rhea" id="RHEA:11828"/>
        <dbReference type="Rhea" id="RHEA-COMP:10464"/>
        <dbReference type="Rhea" id="RHEA-COMP:17353"/>
        <dbReference type="ChEBI" id="CHEBI:15377"/>
        <dbReference type="ChEBI" id="CHEBI:15378"/>
        <dbReference type="ChEBI" id="CHEBI:83064"/>
        <dbReference type="ChEBI" id="CHEBI:173113"/>
        <dbReference type="EC" id="3.1.4.58"/>
    </reaction>
</comment>
<dbReference type="EMBL" id="CP018911">
    <property type="protein sequence ID" value="AZU05369.1"/>
    <property type="molecule type" value="Genomic_DNA"/>
</dbReference>
<evidence type="ECO:0000313" key="3">
    <source>
        <dbReference type="Proteomes" id="UP000286954"/>
    </source>
</evidence>
<organism evidence="2 3">
    <name type="scientific">Glycocaulis alkaliphilus</name>
    <dbReference type="NCBI Taxonomy" id="1434191"/>
    <lineage>
        <taxon>Bacteria</taxon>
        <taxon>Pseudomonadati</taxon>
        <taxon>Pseudomonadota</taxon>
        <taxon>Alphaproteobacteria</taxon>
        <taxon>Maricaulales</taxon>
        <taxon>Maricaulaceae</taxon>
        <taxon>Glycocaulis</taxon>
    </lineage>
</organism>
<feature type="short sequence motif" description="HXTX 2" evidence="1">
    <location>
        <begin position="121"/>
        <end position="124"/>
    </location>
</feature>
<dbReference type="PANTHER" id="PTHR35561:SF1">
    <property type="entry name" value="RNA 2',3'-CYCLIC PHOSPHODIESTERASE"/>
    <property type="match status" value="1"/>
</dbReference>
<dbReference type="GO" id="GO:0004113">
    <property type="term" value="F:2',3'-cyclic-nucleotide 3'-phosphodiesterase activity"/>
    <property type="evidence" value="ECO:0007669"/>
    <property type="project" value="InterPro"/>
</dbReference>
<gene>
    <name evidence="2" type="ORF">X907_2861</name>
</gene>
<dbReference type="KEGG" id="gak:X907_2861"/>
<dbReference type="SUPFAM" id="SSF55144">
    <property type="entry name" value="LigT-like"/>
    <property type="match status" value="1"/>
</dbReference>
<dbReference type="InterPro" id="IPR009097">
    <property type="entry name" value="Cyclic_Pdiesterase"/>
</dbReference>
<protein>
    <recommendedName>
        <fullName evidence="1">RNA 2',3'-cyclic phosphodiesterase</fullName>
        <shortName evidence="1">RNA 2',3'-CPDase</shortName>
        <ecNumber evidence="1">3.1.4.58</ecNumber>
    </recommendedName>
</protein>
<evidence type="ECO:0000313" key="2">
    <source>
        <dbReference type="EMBL" id="AZU05369.1"/>
    </source>
</evidence>
<dbReference type="GO" id="GO:0016874">
    <property type="term" value="F:ligase activity"/>
    <property type="evidence" value="ECO:0007669"/>
    <property type="project" value="UniProtKB-KW"/>
</dbReference>
<comment type="function">
    <text evidence="1">Hydrolyzes RNA 2',3'-cyclic phosphodiester to an RNA 2'-phosphomonoester.</text>
</comment>
<feature type="short sequence motif" description="HXTX 1" evidence="1">
    <location>
        <begin position="38"/>
        <end position="41"/>
    </location>
</feature>
<dbReference type="Proteomes" id="UP000286954">
    <property type="component" value="Chromosome"/>
</dbReference>
<keyword evidence="3" id="KW-1185">Reference proteome</keyword>
<dbReference type="RefSeq" id="WP_170175581.1">
    <property type="nucleotide sequence ID" value="NZ_BMFB01000004.1"/>
</dbReference>
<feature type="active site" description="Proton acceptor" evidence="1">
    <location>
        <position position="121"/>
    </location>
</feature>
<name>A0A3T0EDJ3_9PROT</name>
<dbReference type="NCBIfam" id="TIGR02258">
    <property type="entry name" value="2_5_ligase"/>
    <property type="match status" value="1"/>
</dbReference>
<dbReference type="Pfam" id="PF13563">
    <property type="entry name" value="2_5_RNA_ligase2"/>
    <property type="match status" value="1"/>
</dbReference>
<dbReference type="HAMAP" id="MF_01940">
    <property type="entry name" value="RNA_CPDase"/>
    <property type="match status" value="1"/>
</dbReference>
<feature type="active site" description="Proton donor" evidence="1">
    <location>
        <position position="38"/>
    </location>
</feature>
<sequence length="180" mass="20605">MALRVFAALPIPDEIAERVSPLLKGVPGAKWRPEENFHITLAFYGEWPEDRIAELDHELSLIRIAPFDLRLKGTGHFGKASPTQLWLGVEGGEPLERLARQCHRAGVKAGMDMEKRNYTPHLTVAYLNMAEIVRVQRFEERLNLWASEPFLADRFHLYSSHQRGRGPNAYEIEAEYPLES</sequence>
<keyword evidence="1" id="KW-0378">Hydrolase</keyword>
<dbReference type="EC" id="3.1.4.58" evidence="1"/>
<dbReference type="InterPro" id="IPR004175">
    <property type="entry name" value="RNA_CPDase"/>
</dbReference>